<dbReference type="AlphaFoldDB" id="A0A1K1SST6"/>
<evidence type="ECO:0000313" key="2">
    <source>
        <dbReference type="EMBL" id="WQG88963.1"/>
    </source>
</evidence>
<dbReference type="Proteomes" id="UP000183788">
    <property type="component" value="Unassembled WGS sequence"/>
</dbReference>
<proteinExistence type="predicted"/>
<dbReference type="RefSeq" id="WP_072365636.1">
    <property type="nucleotide sequence ID" value="NZ_CP139972.1"/>
</dbReference>
<gene>
    <name evidence="1" type="ORF">SAMN05661012_06056</name>
    <name evidence="2" type="ORF">SR876_28955</name>
</gene>
<evidence type="ECO:0000313" key="1">
    <source>
        <dbReference type="EMBL" id="SFW87350.1"/>
    </source>
</evidence>
<evidence type="ECO:0000313" key="4">
    <source>
        <dbReference type="Proteomes" id="UP001326715"/>
    </source>
</evidence>
<reference evidence="1 3" key="1">
    <citation type="submission" date="2016-11" db="EMBL/GenBank/DDBJ databases">
        <authorList>
            <person name="Jaros S."/>
            <person name="Januszkiewicz K."/>
            <person name="Wedrychowicz H."/>
        </authorList>
    </citation>
    <scope>NUCLEOTIDE SEQUENCE [LARGE SCALE GENOMIC DNA]</scope>
    <source>
        <strain evidence="1 3">DSM 784</strain>
    </source>
</reference>
<dbReference type="EMBL" id="FPIZ01000032">
    <property type="protein sequence ID" value="SFW87350.1"/>
    <property type="molecule type" value="Genomic_DNA"/>
</dbReference>
<name>A0A1K1SST6_9BACT</name>
<dbReference type="EMBL" id="CP140154">
    <property type="protein sequence ID" value="WQG88963.1"/>
    <property type="molecule type" value="Genomic_DNA"/>
</dbReference>
<keyword evidence="4" id="KW-1185">Reference proteome</keyword>
<evidence type="ECO:0000313" key="3">
    <source>
        <dbReference type="Proteomes" id="UP000183788"/>
    </source>
</evidence>
<protein>
    <submittedName>
        <fullName evidence="1">Uncharacterized protein</fullName>
    </submittedName>
</protein>
<accession>A0A1K1SST6</accession>
<dbReference type="OrthoDB" id="1550686at2"/>
<dbReference type="Proteomes" id="UP001326715">
    <property type="component" value="Chromosome"/>
</dbReference>
<sequence>MSKDDNYDYDEETYIPVYRPLKEIEQYELVNALGRLTFFKDDSFLRMQAHNLALVDLFLMDLEYKILAELIETERTPLEAMFLSAQSQMWIFSIYELMRTWKQRVSEIVKWSKAGGLELKIKYYEEMGYNQQGRLRRAKQLKQVLADKSIVGAIENDLRLIHVVYSRLEAIRVLMAKHELVGNPKSVAFMPGYGRINRWCGSLDYELENETAIIGYISRRDIADEVRGLIKATPMSEEDVKAFDLYMRGPKPNKLKDLF</sequence>
<organism evidence="1 3">
    <name type="scientific">Chitinophaga sancti</name>
    <dbReference type="NCBI Taxonomy" id="1004"/>
    <lineage>
        <taxon>Bacteria</taxon>
        <taxon>Pseudomonadati</taxon>
        <taxon>Bacteroidota</taxon>
        <taxon>Chitinophagia</taxon>
        <taxon>Chitinophagales</taxon>
        <taxon>Chitinophagaceae</taxon>
        <taxon>Chitinophaga</taxon>
    </lineage>
</organism>
<dbReference type="STRING" id="1004.SAMN05661012_06056"/>
<reference evidence="2 4" key="2">
    <citation type="submission" date="2023-11" db="EMBL/GenBank/DDBJ databases">
        <title>MicrobeMod: A computational toolkit for identifying prokaryotic methylation and restriction-modification with nanopore sequencing.</title>
        <authorList>
            <person name="Crits-Christoph A."/>
            <person name="Kang S.C."/>
            <person name="Lee H."/>
            <person name="Ostrov N."/>
        </authorList>
    </citation>
    <scope>NUCLEOTIDE SEQUENCE [LARGE SCALE GENOMIC DNA]</scope>
    <source>
        <strain evidence="2 4">ATCC 23090</strain>
    </source>
</reference>